<dbReference type="SUPFAM" id="SSF109854">
    <property type="entry name" value="DinB/YfiT-like putative metalloenzymes"/>
    <property type="match status" value="1"/>
</dbReference>
<keyword evidence="2" id="KW-0479">Metal-binding</keyword>
<organism evidence="3 4">
    <name type="scientific">Salinithrix halophila</name>
    <dbReference type="NCBI Taxonomy" id="1485204"/>
    <lineage>
        <taxon>Bacteria</taxon>
        <taxon>Bacillati</taxon>
        <taxon>Bacillota</taxon>
        <taxon>Bacilli</taxon>
        <taxon>Bacillales</taxon>
        <taxon>Thermoactinomycetaceae</taxon>
        <taxon>Salinithrix</taxon>
    </lineage>
</organism>
<comment type="caution">
    <text evidence="3">The sequence shown here is derived from an EMBL/GenBank/DDBJ whole genome shotgun (WGS) entry which is preliminary data.</text>
</comment>
<keyword evidence="4" id="KW-1185">Reference proteome</keyword>
<evidence type="ECO:0000313" key="4">
    <source>
        <dbReference type="Proteomes" id="UP001595843"/>
    </source>
</evidence>
<evidence type="ECO:0000256" key="1">
    <source>
        <dbReference type="ARBA" id="ARBA00008635"/>
    </source>
</evidence>
<evidence type="ECO:0000313" key="3">
    <source>
        <dbReference type="EMBL" id="MFC4076680.1"/>
    </source>
</evidence>
<dbReference type="InterPro" id="IPR034660">
    <property type="entry name" value="DinB/YfiT-like"/>
</dbReference>
<reference evidence="4" key="1">
    <citation type="journal article" date="2019" name="Int. J. Syst. Evol. Microbiol.">
        <title>The Global Catalogue of Microorganisms (GCM) 10K type strain sequencing project: providing services to taxonomists for standard genome sequencing and annotation.</title>
        <authorList>
            <consortium name="The Broad Institute Genomics Platform"/>
            <consortium name="The Broad Institute Genome Sequencing Center for Infectious Disease"/>
            <person name="Wu L."/>
            <person name="Ma J."/>
        </authorList>
    </citation>
    <scope>NUCLEOTIDE SEQUENCE [LARGE SCALE GENOMIC DNA]</scope>
    <source>
        <strain evidence="4">IBRC-M 10813</strain>
    </source>
</reference>
<dbReference type="Pfam" id="PF05163">
    <property type="entry name" value="DinB"/>
    <property type="match status" value="1"/>
</dbReference>
<dbReference type="PANTHER" id="PTHR37302">
    <property type="entry name" value="SLR1116 PROTEIN"/>
    <property type="match status" value="1"/>
</dbReference>
<proteinExistence type="inferred from homology"/>
<name>A0ABV8JEB8_9BACL</name>
<dbReference type="PANTHER" id="PTHR37302:SF3">
    <property type="entry name" value="DAMAGE-INDUCIBLE PROTEIN DINB"/>
    <property type="match status" value="1"/>
</dbReference>
<comment type="similarity">
    <text evidence="1">Belongs to the DinB family.</text>
</comment>
<dbReference type="Gene3D" id="1.20.120.450">
    <property type="entry name" value="dinb family like domain"/>
    <property type="match status" value="1"/>
</dbReference>
<evidence type="ECO:0000256" key="2">
    <source>
        <dbReference type="ARBA" id="ARBA00022723"/>
    </source>
</evidence>
<dbReference type="RefSeq" id="WP_380703839.1">
    <property type="nucleotide sequence ID" value="NZ_JBHSAP010000009.1"/>
</dbReference>
<dbReference type="EMBL" id="JBHSAP010000009">
    <property type="protein sequence ID" value="MFC4076680.1"/>
    <property type="molecule type" value="Genomic_DNA"/>
</dbReference>
<sequence length="151" mass="17530">MKAKEEILQDWKRSRAYTESILDAMPEEKGDYKPAGDVMSFRQQLLHILYAEEWFLRGMIEGNWEKSSAFAPENHPDLAAVKDAFRTTTPLHESWISQIEDLEAKVKTPISEQLITRKALLMKLILHEAHHRGQLVIYLRMNGLTPPSFRI</sequence>
<protein>
    <submittedName>
        <fullName evidence="3">DinB family protein</fullName>
    </submittedName>
</protein>
<dbReference type="Proteomes" id="UP001595843">
    <property type="component" value="Unassembled WGS sequence"/>
</dbReference>
<dbReference type="InterPro" id="IPR007837">
    <property type="entry name" value="DinB"/>
</dbReference>
<gene>
    <name evidence="3" type="ORF">ACFOUO_07640</name>
</gene>
<accession>A0ABV8JEB8</accession>